<protein>
    <recommendedName>
        <fullName evidence="3">Lipoprotein</fullName>
    </recommendedName>
</protein>
<dbReference type="Proteomes" id="UP000616201">
    <property type="component" value="Unassembled WGS sequence"/>
</dbReference>
<evidence type="ECO:0000313" key="1">
    <source>
        <dbReference type="EMBL" id="MBE8712534.1"/>
    </source>
</evidence>
<dbReference type="RefSeq" id="WP_196934863.1">
    <property type="nucleotide sequence ID" value="NZ_MU158698.1"/>
</dbReference>
<sequence length="343" mass="38615">MRKLLATIFIFIGLYGCERSQLNLYNNENSQRQIEEKTSLESLNSNDVLIACHNDFHINSTSLFLTFANDTSATSISNFRTAYKALVTAFNSCVKHPTSPVAEMGSGPKPVPSGYYPILGNALSNLRARSLTTISKTHLDCIIEAYNLINNNPNVNILYPSSTDKTLAVINAIYSLGYSTIFVTYIPHGHTDYAANDVLLVVQYLVGEFEFPESFYNEFIAQNPLKYLTYPAAKQIGLTFLGMNEVPHTLVPVALPISINYNSTFCMYELDLLNIMDPLYAYPRMVTDIHYNVMDGKLYTSASFSTLIPDAYYYMPKNHPNEFERNNYLLYIQNGLVSSVYGK</sequence>
<organism evidence="1 2">
    <name type="scientific">Sphingobacterium hungaricum</name>
    <dbReference type="NCBI Taxonomy" id="2082723"/>
    <lineage>
        <taxon>Bacteria</taxon>
        <taxon>Pseudomonadati</taxon>
        <taxon>Bacteroidota</taxon>
        <taxon>Sphingobacteriia</taxon>
        <taxon>Sphingobacteriales</taxon>
        <taxon>Sphingobacteriaceae</taxon>
        <taxon>Sphingobacterium</taxon>
    </lineage>
</organism>
<evidence type="ECO:0008006" key="3">
    <source>
        <dbReference type="Google" id="ProtNLM"/>
    </source>
</evidence>
<accession>A0A928UXS4</accession>
<dbReference type="EMBL" id="PRDK01000001">
    <property type="protein sequence ID" value="MBE8712534.1"/>
    <property type="molecule type" value="Genomic_DNA"/>
</dbReference>
<keyword evidence="2" id="KW-1185">Reference proteome</keyword>
<name>A0A928UXS4_9SPHI</name>
<reference evidence="1" key="1">
    <citation type="submission" date="2018-02" db="EMBL/GenBank/DDBJ databases">
        <authorList>
            <person name="Vasarhelyi B.M."/>
            <person name="Deshmukh S."/>
            <person name="Balint B."/>
            <person name="Kukolya J."/>
        </authorList>
    </citation>
    <scope>NUCLEOTIDE SEQUENCE</scope>
    <source>
        <strain evidence="1">KB22</strain>
    </source>
</reference>
<proteinExistence type="predicted"/>
<dbReference type="PROSITE" id="PS51257">
    <property type="entry name" value="PROKAR_LIPOPROTEIN"/>
    <property type="match status" value="1"/>
</dbReference>
<gene>
    <name evidence="1" type="ORF">C4F49_02415</name>
</gene>
<dbReference type="AlphaFoldDB" id="A0A928UXS4"/>
<comment type="caution">
    <text evidence="1">The sequence shown here is derived from an EMBL/GenBank/DDBJ whole genome shotgun (WGS) entry which is preliminary data.</text>
</comment>
<evidence type="ECO:0000313" key="2">
    <source>
        <dbReference type="Proteomes" id="UP000616201"/>
    </source>
</evidence>